<sequence length="161" mass="18609">MQYVPAARRSAARFRETSASSRYSVVLQTSMASEDWNQDVFETVRLGYIGIRHKLENFVKELEKLPITLQSYLGDPDEPEDTPYLELFNILRDEFQVSVKDFAGKFTPTINRIRVWCNSFKHNDGNVLPNDNDLFNLGLGYQAGQRINIEPEQLQEDIAYL</sequence>
<protein>
    <submittedName>
        <fullName evidence="1">Uncharacterized protein</fullName>
    </submittedName>
</protein>
<gene>
    <name evidence="1" type="ORF">Tci_863209</name>
</gene>
<feature type="non-terminal residue" evidence="1">
    <location>
        <position position="161"/>
    </location>
</feature>
<evidence type="ECO:0000313" key="1">
    <source>
        <dbReference type="EMBL" id="GFC91239.1"/>
    </source>
</evidence>
<proteinExistence type="predicted"/>
<dbReference type="AlphaFoldDB" id="A0A699S1F8"/>
<organism evidence="1">
    <name type="scientific">Tanacetum cinerariifolium</name>
    <name type="common">Dalmatian daisy</name>
    <name type="synonym">Chrysanthemum cinerariifolium</name>
    <dbReference type="NCBI Taxonomy" id="118510"/>
    <lineage>
        <taxon>Eukaryota</taxon>
        <taxon>Viridiplantae</taxon>
        <taxon>Streptophyta</taxon>
        <taxon>Embryophyta</taxon>
        <taxon>Tracheophyta</taxon>
        <taxon>Spermatophyta</taxon>
        <taxon>Magnoliopsida</taxon>
        <taxon>eudicotyledons</taxon>
        <taxon>Gunneridae</taxon>
        <taxon>Pentapetalae</taxon>
        <taxon>asterids</taxon>
        <taxon>campanulids</taxon>
        <taxon>Asterales</taxon>
        <taxon>Asteraceae</taxon>
        <taxon>Asteroideae</taxon>
        <taxon>Anthemideae</taxon>
        <taxon>Anthemidinae</taxon>
        <taxon>Tanacetum</taxon>
    </lineage>
</organism>
<reference evidence="1" key="1">
    <citation type="journal article" date="2019" name="Sci. Rep.">
        <title>Draft genome of Tanacetum cinerariifolium, the natural source of mosquito coil.</title>
        <authorList>
            <person name="Yamashiro T."/>
            <person name="Shiraishi A."/>
            <person name="Satake H."/>
            <person name="Nakayama K."/>
        </authorList>
    </citation>
    <scope>NUCLEOTIDE SEQUENCE</scope>
</reference>
<comment type="caution">
    <text evidence="1">The sequence shown here is derived from an EMBL/GenBank/DDBJ whole genome shotgun (WGS) entry which is preliminary data.</text>
</comment>
<dbReference type="EMBL" id="BKCJ011130608">
    <property type="protein sequence ID" value="GFC91239.1"/>
    <property type="molecule type" value="Genomic_DNA"/>
</dbReference>
<accession>A0A699S1F8</accession>
<name>A0A699S1F8_TANCI</name>